<evidence type="ECO:0000313" key="2">
    <source>
        <dbReference type="Proteomes" id="UP001487740"/>
    </source>
</evidence>
<comment type="caution">
    <text evidence="1">The sequence shown here is derived from an EMBL/GenBank/DDBJ whole genome shotgun (WGS) entry which is preliminary data.</text>
</comment>
<reference evidence="1 2" key="1">
    <citation type="submission" date="2023-03" db="EMBL/GenBank/DDBJ databases">
        <title>High-quality genome of Scylla paramamosain provides insights in environmental adaptation.</title>
        <authorList>
            <person name="Zhang L."/>
        </authorList>
    </citation>
    <scope>NUCLEOTIDE SEQUENCE [LARGE SCALE GENOMIC DNA]</scope>
    <source>
        <strain evidence="1">LZ_2023a</strain>
        <tissue evidence="1">Muscle</tissue>
    </source>
</reference>
<keyword evidence="2" id="KW-1185">Reference proteome</keyword>
<organism evidence="1 2">
    <name type="scientific">Scylla paramamosain</name>
    <name type="common">Mud crab</name>
    <dbReference type="NCBI Taxonomy" id="85552"/>
    <lineage>
        <taxon>Eukaryota</taxon>
        <taxon>Metazoa</taxon>
        <taxon>Ecdysozoa</taxon>
        <taxon>Arthropoda</taxon>
        <taxon>Crustacea</taxon>
        <taxon>Multicrustacea</taxon>
        <taxon>Malacostraca</taxon>
        <taxon>Eumalacostraca</taxon>
        <taxon>Eucarida</taxon>
        <taxon>Decapoda</taxon>
        <taxon>Pleocyemata</taxon>
        <taxon>Brachyura</taxon>
        <taxon>Eubrachyura</taxon>
        <taxon>Portunoidea</taxon>
        <taxon>Portunidae</taxon>
        <taxon>Portuninae</taxon>
        <taxon>Scylla</taxon>
    </lineage>
</organism>
<evidence type="ECO:0000313" key="1">
    <source>
        <dbReference type="EMBL" id="KAK8394254.1"/>
    </source>
</evidence>
<proteinExistence type="predicted"/>
<gene>
    <name evidence="1" type="ORF">O3P69_006445</name>
</gene>
<dbReference type="EMBL" id="JARAKH010000019">
    <property type="protein sequence ID" value="KAK8394254.1"/>
    <property type="molecule type" value="Genomic_DNA"/>
</dbReference>
<sequence>MRANHIGVFGKDDGRVAWIYSSPEDNSNIQDDDDLRQFKLHYFDLKNFELLEEDMAGLGCFNFFLTNDNKKNNKKSKYDIHDVKNKLYSLNRRYSEHFTTAVRNSVACNRLTEDLNTKFNSDMFPLGCKPDSFIRTKAGLVMEHAKKMLADLYLREDSYPDYVHYLST</sequence>
<name>A0AAW0U3X7_SCYPA</name>
<accession>A0AAW0U3X7</accession>
<dbReference type="Proteomes" id="UP001487740">
    <property type="component" value="Unassembled WGS sequence"/>
</dbReference>
<dbReference type="AlphaFoldDB" id="A0AAW0U3X7"/>
<protein>
    <submittedName>
        <fullName evidence="1">Uncharacterized protein</fullName>
    </submittedName>
</protein>